<evidence type="ECO:0000256" key="2">
    <source>
        <dbReference type="ARBA" id="ARBA00022540"/>
    </source>
</evidence>
<comment type="caution">
    <text evidence="5">The sequence shown here is derived from an EMBL/GenBank/DDBJ whole genome shotgun (WGS) entry which is preliminary data.</text>
</comment>
<protein>
    <submittedName>
        <fullName evidence="5">Translation initiation factor 3</fullName>
    </submittedName>
</protein>
<keyword evidence="3" id="KW-0648">Protein biosynthesis</keyword>
<dbReference type="InterPro" id="IPR036788">
    <property type="entry name" value="T_IF-3_C_sf"/>
</dbReference>
<dbReference type="GO" id="GO:0070124">
    <property type="term" value="P:mitochondrial translational initiation"/>
    <property type="evidence" value="ECO:0007669"/>
    <property type="project" value="TreeGrafter"/>
</dbReference>
<proteinExistence type="inferred from homology"/>
<dbReference type="RefSeq" id="XP_018142675.1">
    <property type="nucleotide sequence ID" value="XM_018291822.1"/>
</dbReference>
<dbReference type="InterPro" id="IPR001288">
    <property type="entry name" value="Translation_initiation_fac_3"/>
</dbReference>
<keyword evidence="2 5" id="KW-0396">Initiation factor</keyword>
<dbReference type="PANTHER" id="PTHR10938">
    <property type="entry name" value="TRANSLATION INITIATION FACTOR IF-3"/>
    <property type="match status" value="1"/>
</dbReference>
<keyword evidence="6" id="KW-1185">Reference proteome</keyword>
<reference evidence="5 6" key="1">
    <citation type="journal article" date="2016" name="PLoS Pathog.">
        <title>Biosynthesis of antibiotic leucinostatins in bio-control fungus Purpureocillium lilacinum and their inhibition on phytophthora revealed by genome mining.</title>
        <authorList>
            <person name="Wang G."/>
            <person name="Liu Z."/>
            <person name="Lin R."/>
            <person name="Li E."/>
            <person name="Mao Z."/>
            <person name="Ling J."/>
            <person name="Yang Y."/>
            <person name="Yin W.B."/>
            <person name="Xie B."/>
        </authorList>
    </citation>
    <scope>NUCLEOTIDE SEQUENCE [LARGE SCALE GENOMIC DNA]</scope>
    <source>
        <strain evidence="5">170</strain>
    </source>
</reference>
<evidence type="ECO:0000256" key="4">
    <source>
        <dbReference type="SAM" id="MobiDB-lite"/>
    </source>
</evidence>
<dbReference type="KEGG" id="pchm:VFPPC_14051"/>
<accession>A0A179FJC3</accession>
<gene>
    <name evidence="5" type="ORF">VFPPC_14051</name>
</gene>
<feature type="compositionally biased region" description="Basic and acidic residues" evidence="4">
    <location>
        <begin position="92"/>
        <end position="109"/>
    </location>
</feature>
<sequence length="277" mass="31314">MRPTSQCLYNSRRALYRVFISASEGSAVLTVPRPKLSLLPTVHRNTLILTQIRRYVHPKPTRNRRGETTATATAELARSGRGFDKNFTTQEDIDRSGRDRPPQDHEITDPKIMVLDNGTTEGPLTTSYVLTKLEPHESLRMIHPYVPADKEKETRPVYAVCKIVNKRDEYERQKQVKENKKAGAGKPKTKELEMTWAIGEHDMTTKLRQMGQFLGKGMKVEILVAKKKGGKKLDGKEAEGVVRRIREEIESLGAREVKSASGEIGGSYRLFVEGKQK</sequence>
<dbReference type="STRING" id="1380566.A0A179FJC3"/>
<dbReference type="EMBL" id="LSBJ02000005">
    <property type="protein sequence ID" value="OAQ65361.1"/>
    <property type="molecule type" value="Genomic_DNA"/>
</dbReference>
<organism evidence="5 6">
    <name type="scientific">Pochonia chlamydosporia 170</name>
    <dbReference type="NCBI Taxonomy" id="1380566"/>
    <lineage>
        <taxon>Eukaryota</taxon>
        <taxon>Fungi</taxon>
        <taxon>Dikarya</taxon>
        <taxon>Ascomycota</taxon>
        <taxon>Pezizomycotina</taxon>
        <taxon>Sordariomycetes</taxon>
        <taxon>Hypocreomycetidae</taxon>
        <taxon>Hypocreales</taxon>
        <taxon>Clavicipitaceae</taxon>
        <taxon>Pochonia</taxon>
    </lineage>
</organism>
<dbReference type="Proteomes" id="UP000078397">
    <property type="component" value="Unassembled WGS sequence"/>
</dbReference>
<evidence type="ECO:0000313" key="6">
    <source>
        <dbReference type="Proteomes" id="UP000078397"/>
    </source>
</evidence>
<dbReference type="GO" id="GO:0005739">
    <property type="term" value="C:mitochondrion"/>
    <property type="evidence" value="ECO:0007669"/>
    <property type="project" value="TreeGrafter"/>
</dbReference>
<dbReference type="OrthoDB" id="21573at2759"/>
<dbReference type="AlphaFoldDB" id="A0A179FJC3"/>
<evidence type="ECO:0000256" key="3">
    <source>
        <dbReference type="ARBA" id="ARBA00022917"/>
    </source>
</evidence>
<dbReference type="GO" id="GO:0043022">
    <property type="term" value="F:ribosome binding"/>
    <property type="evidence" value="ECO:0007669"/>
    <property type="project" value="TreeGrafter"/>
</dbReference>
<dbReference type="GeneID" id="28855816"/>
<name>A0A179FJC3_METCM</name>
<evidence type="ECO:0000256" key="1">
    <source>
        <dbReference type="ARBA" id="ARBA00005439"/>
    </source>
</evidence>
<dbReference type="Gene3D" id="3.30.110.10">
    <property type="entry name" value="Translation initiation factor 3 (IF-3), C-terminal domain"/>
    <property type="match status" value="1"/>
</dbReference>
<dbReference type="SUPFAM" id="SSF55200">
    <property type="entry name" value="Translation initiation factor IF3, C-terminal domain"/>
    <property type="match status" value="1"/>
</dbReference>
<dbReference type="GO" id="GO:0003743">
    <property type="term" value="F:translation initiation factor activity"/>
    <property type="evidence" value="ECO:0007669"/>
    <property type="project" value="UniProtKB-KW"/>
</dbReference>
<dbReference type="PANTHER" id="PTHR10938:SF0">
    <property type="entry name" value="TRANSLATION INITIATION FACTOR IF-3, MITOCHONDRIAL"/>
    <property type="match status" value="1"/>
</dbReference>
<dbReference type="GO" id="GO:0032790">
    <property type="term" value="P:ribosome disassembly"/>
    <property type="evidence" value="ECO:0007669"/>
    <property type="project" value="TreeGrafter"/>
</dbReference>
<evidence type="ECO:0000313" key="5">
    <source>
        <dbReference type="EMBL" id="OAQ65361.1"/>
    </source>
</evidence>
<comment type="similarity">
    <text evidence="1">Belongs to the IF-3 family.</text>
</comment>
<feature type="region of interest" description="Disordered" evidence="4">
    <location>
        <begin position="81"/>
        <end position="109"/>
    </location>
</feature>